<sequence>MNDELSRSLLIRMATGQPKPKRNAKRQASSIKLSESPKFRRNHVSPKSPQNYPSTSLAPASNNEPVFPLMLADSQEKSVSPSPQFTGPQYENVYYPTCSYNPPEAYQPSYDYSAYVPNLSKPFN</sequence>
<proteinExistence type="predicted"/>
<dbReference type="EMBL" id="JBJKFK010004220">
    <property type="protein sequence ID" value="KAL3309170.1"/>
    <property type="molecule type" value="Genomic_DNA"/>
</dbReference>
<feature type="compositionally biased region" description="Polar residues" evidence="1">
    <location>
        <begin position="45"/>
        <end position="64"/>
    </location>
</feature>
<reference evidence="2 3" key="1">
    <citation type="submission" date="2024-11" db="EMBL/GenBank/DDBJ databases">
        <title>Adaptive evolution of stress response genes in parasites aligns with host niche diversity.</title>
        <authorList>
            <person name="Hahn C."/>
            <person name="Resl P."/>
        </authorList>
    </citation>
    <scope>NUCLEOTIDE SEQUENCE [LARGE SCALE GENOMIC DNA]</scope>
    <source>
        <strain evidence="2">EGGRZ-B1_66</strain>
        <tissue evidence="2">Body</tissue>
    </source>
</reference>
<keyword evidence="3" id="KW-1185">Reference proteome</keyword>
<comment type="caution">
    <text evidence="2">The sequence shown here is derived from an EMBL/GenBank/DDBJ whole genome shotgun (WGS) entry which is preliminary data.</text>
</comment>
<feature type="region of interest" description="Disordered" evidence="1">
    <location>
        <begin position="1"/>
        <end position="65"/>
    </location>
</feature>
<evidence type="ECO:0000313" key="2">
    <source>
        <dbReference type="EMBL" id="KAL3309170.1"/>
    </source>
</evidence>
<gene>
    <name evidence="2" type="ORF">Ciccas_012284</name>
</gene>
<name>A0ABD2PNT1_9PLAT</name>
<accession>A0ABD2PNT1</accession>
<organism evidence="2 3">
    <name type="scientific">Cichlidogyrus casuarinus</name>
    <dbReference type="NCBI Taxonomy" id="1844966"/>
    <lineage>
        <taxon>Eukaryota</taxon>
        <taxon>Metazoa</taxon>
        <taxon>Spiralia</taxon>
        <taxon>Lophotrochozoa</taxon>
        <taxon>Platyhelminthes</taxon>
        <taxon>Monogenea</taxon>
        <taxon>Monopisthocotylea</taxon>
        <taxon>Dactylogyridea</taxon>
        <taxon>Ancyrocephalidae</taxon>
        <taxon>Cichlidogyrus</taxon>
    </lineage>
</organism>
<dbReference type="AlphaFoldDB" id="A0ABD2PNT1"/>
<dbReference type="Proteomes" id="UP001626550">
    <property type="component" value="Unassembled WGS sequence"/>
</dbReference>
<evidence type="ECO:0000256" key="1">
    <source>
        <dbReference type="SAM" id="MobiDB-lite"/>
    </source>
</evidence>
<evidence type="ECO:0000313" key="3">
    <source>
        <dbReference type="Proteomes" id="UP001626550"/>
    </source>
</evidence>
<protein>
    <submittedName>
        <fullName evidence="2">Uncharacterized protein</fullName>
    </submittedName>
</protein>